<keyword evidence="5 11" id="KW-0408">Iron</keyword>
<proteinExistence type="inferred from homology"/>
<dbReference type="EMBL" id="JACSQF010000029">
    <property type="protein sequence ID" value="MBD7982792.1"/>
    <property type="molecule type" value="Genomic_DNA"/>
</dbReference>
<comment type="cofactor">
    <cofactor evidence="11">
        <name>[4Fe-4S] cluster</name>
        <dbReference type="ChEBI" id="CHEBI:49883"/>
    </cofactor>
    <text evidence="11">Binds 1 [4Fe-4S] cluster per subunit. Following nitrosylation of the [4Fe-4S] cluster binds 1 [4Fe-8(NO)] cluster per subunit.</text>
</comment>
<evidence type="ECO:0000256" key="2">
    <source>
        <dbReference type="ARBA" id="ARBA00006597"/>
    </source>
</evidence>
<comment type="PTM">
    <text evidence="11">Upon Fe-S cluster removal intramolecular disulfide bonds are formed.</text>
</comment>
<comment type="similarity">
    <text evidence="2 11">Belongs to the WhiB family.</text>
</comment>
<keyword evidence="8 11" id="KW-0238">DNA-binding</keyword>
<keyword evidence="9 11" id="KW-1015">Disulfide bond</keyword>
<dbReference type="InterPro" id="IPR034768">
    <property type="entry name" value="4FE4S_WBL"/>
</dbReference>
<dbReference type="PROSITE" id="PS51674">
    <property type="entry name" value="4FE4S_WBL"/>
    <property type="match status" value="1"/>
</dbReference>
<evidence type="ECO:0000256" key="5">
    <source>
        <dbReference type="ARBA" id="ARBA00023004"/>
    </source>
</evidence>
<evidence type="ECO:0000256" key="11">
    <source>
        <dbReference type="HAMAP-Rule" id="MF_01479"/>
    </source>
</evidence>
<comment type="function">
    <text evidence="11">Acts as a transcriptional regulator. Probably redox-responsive. The apo- but not holo-form probably binds DNA.</text>
</comment>
<evidence type="ECO:0000259" key="12">
    <source>
        <dbReference type="PROSITE" id="PS51674"/>
    </source>
</evidence>
<feature type="domain" description="4Fe-4S Wbl-type" evidence="12">
    <location>
        <begin position="26"/>
        <end position="83"/>
    </location>
</feature>
<feature type="binding site" evidence="11">
    <location>
        <position position="53"/>
    </location>
    <ligand>
        <name>[4Fe-4S] cluster</name>
        <dbReference type="ChEBI" id="CHEBI:49883"/>
    </ligand>
</feature>
<keyword evidence="7 11" id="KW-0805">Transcription regulation</keyword>
<dbReference type="InterPro" id="IPR003482">
    <property type="entry name" value="Whib"/>
</dbReference>
<evidence type="ECO:0000256" key="9">
    <source>
        <dbReference type="ARBA" id="ARBA00023157"/>
    </source>
</evidence>
<evidence type="ECO:0000256" key="7">
    <source>
        <dbReference type="ARBA" id="ARBA00023015"/>
    </source>
</evidence>
<evidence type="ECO:0000256" key="6">
    <source>
        <dbReference type="ARBA" id="ARBA00023014"/>
    </source>
</evidence>
<evidence type="ECO:0000256" key="10">
    <source>
        <dbReference type="ARBA" id="ARBA00023163"/>
    </source>
</evidence>
<evidence type="ECO:0000256" key="8">
    <source>
        <dbReference type="ARBA" id="ARBA00023125"/>
    </source>
</evidence>
<keyword evidence="11" id="KW-0963">Cytoplasm</keyword>
<keyword evidence="14" id="KW-1185">Reference proteome</keyword>
<feature type="binding site" evidence="11">
    <location>
        <position position="27"/>
    </location>
    <ligand>
        <name>[4Fe-4S] cluster</name>
        <dbReference type="ChEBI" id="CHEBI:49883"/>
    </ligand>
</feature>
<comment type="subcellular location">
    <subcellularLocation>
        <location evidence="1 11">Cytoplasm</location>
    </subcellularLocation>
</comment>
<evidence type="ECO:0000313" key="14">
    <source>
        <dbReference type="Proteomes" id="UP000655570"/>
    </source>
</evidence>
<sequence>MDQDAFLEAVRDVQRSSSNPDVFRLPCQESAPAMWFPMDAQTEREAKALCVPCPVRDACLTEALRRREPAGVWGGCSLEDGRIVRSRTYREGPTRAELKEARAAADAAAAAVDTLPAVPAVMSADLELASSTTPIRTGSALASTAPTMFDALVAIASAS</sequence>
<organism evidence="13 14">
    <name type="scientific">Oerskovia merdavium</name>
    <dbReference type="NCBI Taxonomy" id="2762227"/>
    <lineage>
        <taxon>Bacteria</taxon>
        <taxon>Bacillati</taxon>
        <taxon>Actinomycetota</taxon>
        <taxon>Actinomycetes</taxon>
        <taxon>Micrococcales</taxon>
        <taxon>Cellulomonadaceae</taxon>
        <taxon>Oerskovia</taxon>
    </lineage>
</organism>
<accession>A0ABR8U423</accession>
<keyword evidence="10 11" id="KW-0804">Transcription</keyword>
<comment type="PTM">
    <text evidence="11">The Fe-S cluster can be nitrosylated by nitric oxide (NO).</text>
</comment>
<feature type="binding site" evidence="11">
    <location>
        <position position="50"/>
    </location>
    <ligand>
        <name>[4Fe-4S] cluster</name>
        <dbReference type="ChEBI" id="CHEBI:49883"/>
    </ligand>
</feature>
<dbReference type="PANTHER" id="PTHR38839:SF2">
    <property type="entry name" value="TRANSCRIPTIONAL REGULATOR WHIB7-RELATED"/>
    <property type="match status" value="1"/>
</dbReference>
<keyword evidence="4 11" id="KW-0479">Metal-binding</keyword>
<protein>
    <recommendedName>
        <fullName evidence="11">Transcriptional regulator WhiB</fullName>
    </recommendedName>
</protein>
<evidence type="ECO:0000256" key="1">
    <source>
        <dbReference type="ARBA" id="ARBA00004496"/>
    </source>
</evidence>
<name>A0ABR8U423_9CELL</name>
<evidence type="ECO:0000313" key="13">
    <source>
        <dbReference type="EMBL" id="MBD7982792.1"/>
    </source>
</evidence>
<dbReference type="PANTHER" id="PTHR38839">
    <property type="entry name" value="TRANSCRIPTIONAL REGULATOR WHID-RELATED"/>
    <property type="match status" value="1"/>
</dbReference>
<dbReference type="HAMAP" id="MF_01479">
    <property type="entry name" value="WhiB"/>
    <property type="match status" value="1"/>
</dbReference>
<gene>
    <name evidence="11" type="primary">whiB</name>
    <name evidence="13" type="ORF">H9641_19025</name>
</gene>
<dbReference type="Pfam" id="PF02467">
    <property type="entry name" value="Whib"/>
    <property type="match status" value="1"/>
</dbReference>
<keyword evidence="6 11" id="KW-0411">Iron-sulfur</keyword>
<evidence type="ECO:0000256" key="3">
    <source>
        <dbReference type="ARBA" id="ARBA00022485"/>
    </source>
</evidence>
<feature type="binding site" evidence="11">
    <location>
        <position position="59"/>
    </location>
    <ligand>
        <name>[4Fe-4S] cluster</name>
        <dbReference type="ChEBI" id="CHEBI:49883"/>
    </ligand>
</feature>
<keyword evidence="3 11" id="KW-0004">4Fe-4S</keyword>
<dbReference type="Proteomes" id="UP000655570">
    <property type="component" value="Unassembled WGS sequence"/>
</dbReference>
<evidence type="ECO:0000256" key="4">
    <source>
        <dbReference type="ARBA" id="ARBA00022723"/>
    </source>
</evidence>
<comment type="caution">
    <text evidence="13">The sequence shown here is derived from an EMBL/GenBank/DDBJ whole genome shotgun (WGS) entry which is preliminary data.</text>
</comment>
<reference evidence="13 14" key="1">
    <citation type="submission" date="2020-08" db="EMBL/GenBank/DDBJ databases">
        <title>A Genomic Blueprint of the Chicken Gut Microbiome.</title>
        <authorList>
            <person name="Gilroy R."/>
            <person name="Ravi A."/>
            <person name="Getino M."/>
            <person name="Pursley I."/>
            <person name="Horton D.L."/>
            <person name="Alikhan N.-F."/>
            <person name="Baker D."/>
            <person name="Gharbi K."/>
            <person name="Hall N."/>
            <person name="Watson M."/>
            <person name="Adriaenssens E.M."/>
            <person name="Foster-Nyarko E."/>
            <person name="Jarju S."/>
            <person name="Secka A."/>
            <person name="Antonio M."/>
            <person name="Oren A."/>
            <person name="Chaudhuri R."/>
            <person name="La Ragione R.M."/>
            <person name="Hildebrand F."/>
            <person name="Pallen M.J."/>
        </authorList>
    </citation>
    <scope>NUCLEOTIDE SEQUENCE [LARGE SCALE GENOMIC DNA]</scope>
    <source>
        <strain evidence="13 14">Sa2CUA9</strain>
    </source>
</reference>